<feature type="transmembrane region" description="Helical" evidence="1">
    <location>
        <begin position="6"/>
        <end position="26"/>
    </location>
</feature>
<evidence type="ECO:0008006" key="4">
    <source>
        <dbReference type="Google" id="ProtNLM"/>
    </source>
</evidence>
<evidence type="ECO:0000256" key="1">
    <source>
        <dbReference type="SAM" id="Phobius"/>
    </source>
</evidence>
<keyword evidence="3" id="KW-1185">Reference proteome</keyword>
<evidence type="ECO:0000313" key="2">
    <source>
        <dbReference type="EMBL" id="UOO92210.1"/>
    </source>
</evidence>
<dbReference type="InterPro" id="IPR025333">
    <property type="entry name" value="DUF4239"/>
</dbReference>
<keyword evidence="1" id="KW-0812">Transmembrane</keyword>
<dbReference type="EMBL" id="CP091512">
    <property type="protein sequence ID" value="UOO92210.1"/>
    <property type="molecule type" value="Genomic_DNA"/>
</dbReference>
<reference evidence="2" key="1">
    <citation type="submission" date="2021-12" db="EMBL/GenBank/DDBJ databases">
        <authorList>
            <person name="Veyrier F.J."/>
        </authorList>
    </citation>
    <scope>NUCLEOTIDE SEQUENCE</scope>
    <source>
        <strain evidence="2">SAG 1488-6</strain>
    </source>
</reference>
<reference evidence="2" key="2">
    <citation type="journal article" date="2022" name="Res Sq">
        <title>Evolution of multicellular longitudinally dividing oral cavity symbionts (Neisseriaceae).</title>
        <authorList>
            <person name="Nyongesa S."/>
            <person name="Weber P."/>
            <person name="Bernet E."/>
            <person name="Pullido F."/>
            <person name="Nieckarz M."/>
            <person name="Delaby M."/>
            <person name="Nieves C."/>
            <person name="Viehboeck T."/>
            <person name="Krause N."/>
            <person name="Rivera-Millot A."/>
            <person name="Nakamura A."/>
            <person name="Vischer N."/>
            <person name="VanNieuwenhze M."/>
            <person name="Brun Y."/>
            <person name="Cava F."/>
            <person name="Bulgheresi S."/>
            <person name="Veyrier F."/>
        </authorList>
    </citation>
    <scope>NUCLEOTIDE SEQUENCE</scope>
    <source>
        <strain evidence="2">SAG 1488-6</strain>
    </source>
</reference>
<feature type="transmembrane region" description="Helical" evidence="1">
    <location>
        <begin position="47"/>
        <end position="66"/>
    </location>
</feature>
<dbReference type="RefSeq" id="WP_019959401.1">
    <property type="nucleotide sequence ID" value="NZ_CP091512.1"/>
</dbReference>
<dbReference type="Proteomes" id="UP000832034">
    <property type="component" value="Chromosome"/>
</dbReference>
<feature type="transmembrane region" description="Helical" evidence="1">
    <location>
        <begin position="184"/>
        <end position="204"/>
    </location>
</feature>
<accession>A0ABY4EA02</accession>
<gene>
    <name evidence="2" type="ORF">LVJ81_11420</name>
</gene>
<dbReference type="Pfam" id="PF14023">
    <property type="entry name" value="Bestrophin-like"/>
    <property type="match status" value="1"/>
</dbReference>
<sequence length="253" mass="27994">MHGFFTWHPLWLLICFVGLAVLLFLFGAMSLRRFMRQAQADSNTMPIPVFLSTLATTWALAFGFVASDIWSVNNQAAQAASAERSSLSRLLGMTQIEALNDGILHQQLTVYRSSVSQFEWGRDLNAAPNSEVEQALQAIRMGLLARADAGNTPDTITARMIDDFDELQDARNERLAIGASNINAYKWCFLIVFSLLVQLAVAAIHADRLQGGRRAVGWYAIMVAMSLYVLALHVNPYTGASSVHPQILFSMQL</sequence>
<keyword evidence="1" id="KW-1133">Transmembrane helix</keyword>
<evidence type="ECO:0000313" key="3">
    <source>
        <dbReference type="Proteomes" id="UP000832034"/>
    </source>
</evidence>
<feature type="transmembrane region" description="Helical" evidence="1">
    <location>
        <begin position="216"/>
        <end position="234"/>
    </location>
</feature>
<organism evidence="2 3">
    <name type="scientific">Vitreoscilla stercoraria</name>
    <dbReference type="NCBI Taxonomy" id="61"/>
    <lineage>
        <taxon>Bacteria</taxon>
        <taxon>Pseudomonadati</taxon>
        <taxon>Pseudomonadota</taxon>
        <taxon>Betaproteobacteria</taxon>
        <taxon>Neisseriales</taxon>
        <taxon>Neisseriaceae</taxon>
        <taxon>Vitreoscilla</taxon>
    </lineage>
</organism>
<protein>
    <recommendedName>
        <fullName evidence="4">DUF4239 domain-containing protein</fullName>
    </recommendedName>
</protein>
<keyword evidence="1" id="KW-0472">Membrane</keyword>
<name>A0ABY4EA02_VITST</name>
<proteinExistence type="predicted"/>